<reference evidence="2 3" key="1">
    <citation type="submission" date="2023-03" db="EMBL/GenBank/DDBJ databases">
        <title>WGS of Gossypium arboreum.</title>
        <authorList>
            <person name="Yu D."/>
        </authorList>
    </citation>
    <scope>NUCLEOTIDE SEQUENCE [LARGE SCALE GENOMIC DNA]</scope>
    <source>
        <tissue evidence="2">Leaf</tissue>
    </source>
</reference>
<sequence>MQLPDSTDIIDNLPEKSDQKPNQPKDENYANDNDSNSTAETVAVDGNDDNNDRSNGCIDGDLVLDVYRKSVEFSILGDSKESVDGLYLYKNVFNLISKSVRVFTDEDIIIWFQWDVFKQVERVERAGT</sequence>
<feature type="compositionally biased region" description="Basic and acidic residues" evidence="1">
    <location>
        <begin position="13"/>
        <end position="28"/>
    </location>
</feature>
<organism evidence="2 3">
    <name type="scientific">Gossypium arboreum</name>
    <name type="common">Tree cotton</name>
    <name type="synonym">Gossypium nanking</name>
    <dbReference type="NCBI Taxonomy" id="29729"/>
    <lineage>
        <taxon>Eukaryota</taxon>
        <taxon>Viridiplantae</taxon>
        <taxon>Streptophyta</taxon>
        <taxon>Embryophyta</taxon>
        <taxon>Tracheophyta</taxon>
        <taxon>Spermatophyta</taxon>
        <taxon>Magnoliopsida</taxon>
        <taxon>eudicotyledons</taxon>
        <taxon>Gunneridae</taxon>
        <taxon>Pentapetalae</taxon>
        <taxon>rosids</taxon>
        <taxon>malvids</taxon>
        <taxon>Malvales</taxon>
        <taxon>Malvaceae</taxon>
        <taxon>Malvoideae</taxon>
        <taxon>Gossypium</taxon>
    </lineage>
</organism>
<protein>
    <submittedName>
        <fullName evidence="2">Uncharacterized protein</fullName>
    </submittedName>
</protein>
<feature type="compositionally biased region" description="Polar residues" evidence="1">
    <location>
        <begin position="30"/>
        <end position="40"/>
    </location>
</feature>
<evidence type="ECO:0000313" key="2">
    <source>
        <dbReference type="EMBL" id="KAK5845856.1"/>
    </source>
</evidence>
<dbReference type="Proteomes" id="UP001358586">
    <property type="component" value="Chromosome 1"/>
</dbReference>
<evidence type="ECO:0000256" key="1">
    <source>
        <dbReference type="SAM" id="MobiDB-lite"/>
    </source>
</evidence>
<name>A0ABR0R3T2_GOSAR</name>
<accession>A0ABR0R3T2</accession>
<dbReference type="EMBL" id="JARKNE010000001">
    <property type="protein sequence ID" value="KAK5845856.1"/>
    <property type="molecule type" value="Genomic_DNA"/>
</dbReference>
<feature type="region of interest" description="Disordered" evidence="1">
    <location>
        <begin position="1"/>
        <end position="55"/>
    </location>
</feature>
<evidence type="ECO:0000313" key="3">
    <source>
        <dbReference type="Proteomes" id="UP001358586"/>
    </source>
</evidence>
<keyword evidence="3" id="KW-1185">Reference proteome</keyword>
<gene>
    <name evidence="2" type="ORF">PVK06_002092</name>
</gene>
<comment type="caution">
    <text evidence="2">The sequence shown here is derived from an EMBL/GenBank/DDBJ whole genome shotgun (WGS) entry which is preliminary data.</text>
</comment>
<proteinExistence type="predicted"/>